<dbReference type="Gene3D" id="1.10.10.10">
    <property type="entry name" value="Winged helix-like DNA-binding domain superfamily/Winged helix DNA-binding domain"/>
    <property type="match status" value="1"/>
</dbReference>
<protein>
    <recommendedName>
        <fullName evidence="2">HTH marR-type domain-containing protein</fullName>
    </recommendedName>
</protein>
<feature type="domain" description="HTH marR-type" evidence="2">
    <location>
        <begin position="10"/>
        <end position="151"/>
    </location>
</feature>
<feature type="compositionally biased region" description="Basic and acidic residues" evidence="1">
    <location>
        <begin position="180"/>
        <end position="189"/>
    </location>
</feature>
<dbReference type="EMBL" id="JAEKNN010000039">
    <property type="protein sequence ID" value="MBJ7609378.1"/>
    <property type="molecule type" value="Genomic_DNA"/>
</dbReference>
<dbReference type="InterPro" id="IPR036390">
    <property type="entry name" value="WH_DNA-bd_sf"/>
</dbReference>
<dbReference type="SUPFAM" id="SSF46785">
    <property type="entry name" value="Winged helix' DNA-binding domain"/>
    <property type="match status" value="1"/>
</dbReference>
<dbReference type="InterPro" id="IPR036388">
    <property type="entry name" value="WH-like_DNA-bd_sf"/>
</dbReference>
<organism evidence="3 4">
    <name type="scientific">Candidatus Amunia macphersoniae</name>
    <dbReference type="NCBI Taxonomy" id="3127014"/>
    <lineage>
        <taxon>Bacteria</taxon>
        <taxon>Bacillati</taxon>
        <taxon>Candidatus Dormiibacterota</taxon>
        <taxon>Candidatus Dormibacteria</taxon>
        <taxon>Candidatus Aeolococcales</taxon>
        <taxon>Candidatus Aeolococcaceae</taxon>
        <taxon>Candidatus Amunia</taxon>
    </lineage>
</organism>
<sequence>MKLPSPDQLPTALTTEEHQLWQSLRAVILVGLPEVERGFRRFGLVQLDYDMLVRLFTHPAGLRLSDLAASLKVSPSRLSHRLEKLAGSAVMTLETSESDGRVTIARITATGRVLVERLALRHEADLRRLLLAPLRADQKTALADALSTIAAHLPTESAVELQGSPRRRSLLNKESPVGGDPRERVDSQE</sequence>
<proteinExistence type="predicted"/>
<dbReference type="InterPro" id="IPR000835">
    <property type="entry name" value="HTH_MarR-typ"/>
</dbReference>
<dbReference type="AlphaFoldDB" id="A0A934KM70"/>
<evidence type="ECO:0000313" key="4">
    <source>
        <dbReference type="Proteomes" id="UP000614410"/>
    </source>
</evidence>
<reference evidence="3 4" key="1">
    <citation type="submission" date="2020-10" db="EMBL/GenBank/DDBJ databases">
        <title>Ca. Dormibacterota MAGs.</title>
        <authorList>
            <person name="Montgomery K."/>
        </authorList>
    </citation>
    <scope>NUCLEOTIDE SEQUENCE [LARGE SCALE GENOMIC DNA]</scope>
    <source>
        <strain evidence="3">Mitchell_Peninsula_5</strain>
    </source>
</reference>
<dbReference type="GO" id="GO:0003700">
    <property type="term" value="F:DNA-binding transcription factor activity"/>
    <property type="evidence" value="ECO:0007669"/>
    <property type="project" value="InterPro"/>
</dbReference>
<feature type="region of interest" description="Disordered" evidence="1">
    <location>
        <begin position="160"/>
        <end position="189"/>
    </location>
</feature>
<dbReference type="PROSITE" id="PS50995">
    <property type="entry name" value="HTH_MARR_2"/>
    <property type="match status" value="1"/>
</dbReference>
<comment type="caution">
    <text evidence="3">The sequence shown here is derived from an EMBL/GenBank/DDBJ whole genome shotgun (WGS) entry which is preliminary data.</text>
</comment>
<evidence type="ECO:0000313" key="3">
    <source>
        <dbReference type="EMBL" id="MBJ7609378.1"/>
    </source>
</evidence>
<evidence type="ECO:0000259" key="2">
    <source>
        <dbReference type="PROSITE" id="PS50995"/>
    </source>
</evidence>
<name>A0A934KM70_9BACT</name>
<accession>A0A934KM70</accession>
<dbReference type="SMART" id="SM00347">
    <property type="entry name" value="HTH_MARR"/>
    <property type="match status" value="1"/>
</dbReference>
<evidence type="ECO:0000256" key="1">
    <source>
        <dbReference type="SAM" id="MobiDB-lite"/>
    </source>
</evidence>
<dbReference type="Proteomes" id="UP000614410">
    <property type="component" value="Unassembled WGS sequence"/>
</dbReference>
<gene>
    <name evidence="3" type="ORF">JF887_08095</name>
</gene>